<feature type="region of interest" description="Disordered" evidence="15">
    <location>
        <begin position="85"/>
        <end position="110"/>
    </location>
</feature>
<dbReference type="AlphaFoldDB" id="E2AEF2"/>
<evidence type="ECO:0000256" key="12">
    <source>
        <dbReference type="ARBA" id="ARBA00048999"/>
    </source>
</evidence>
<dbReference type="SMART" id="SM00980">
    <property type="entry name" value="THAP"/>
    <property type="match status" value="1"/>
</dbReference>
<sequence length="826" mass="95084">MVTSCCLCSKECIPFNPQRSFHRIPTDEQMRKKWFSIIGRTVSYKGARVCSDHFTENDFHEMSLYSRIRRLKNTAIPSVFIKQNRKNKKRHSSTFQEINANTPEFQNDSEIESQNEKNIIYCSTRNCEENNTNNDVESKKSENIEQKSAPVLDATENLVNVSLDLERKINGVSVDNPKNIGDNFVNKNGTTGKRSTVSYDSSEYQYLQISKVPTLHFQASLPRLPIPKLEDTCRRYLNAQKPLLNDKELQYTASCISKFLANEGQSLQKQLIHNNDENPHTSYISELWFDMYLRDRKPLPINYNPYIIFTSESDPRYDAQLVKATNLVVSSLRFFKSLRNGVLEPEVFHMKPEKSDTELFRNITRLIPSRFSWYGAYLFKAFPLDMSQYKNIFNTTRIPKLEKDVIFHDPSAKHLVVLRKGHFYAFDVLDEDSICNPRKIAACLKAILEDDRPPNKHPVGVLTTLERDQWAQARLHLIETGNQEILKKIDSAIFILALDDEIIDTDNNKVLRTYLHADGTNRWFDKSFSLIVSKDTYSGINFEHSWGDGVAMLRYIQDVKADISKKPRFHPNEVTELAKENVNIEKLQFSLDAKSENIIKQQKAKYHEWINQICLDYIIYENFGKNQYKKFGVSPDAMMQLAFQLAFYTLENRVVSTYESCSTAAYKHGRTEAIRPCTLETKEICIAMSRTQTELSKSDLKRMIFNCSKAHNVLTKEAVMGQGFDRHLFALKKISENLNSTKSVIFQDPAYDALNYNILSTSTLSSPVIFAGGFGPVVSDGYGISYQIRDKQLATVVTSYKNSHNATKYIQALEYAFKSIHDVLRT</sequence>
<evidence type="ECO:0000256" key="5">
    <source>
        <dbReference type="ARBA" id="ARBA00022723"/>
    </source>
</evidence>
<dbReference type="GO" id="GO:0003677">
    <property type="term" value="F:DNA binding"/>
    <property type="evidence" value="ECO:0007669"/>
    <property type="project" value="UniProtKB-UniRule"/>
</dbReference>
<evidence type="ECO:0000256" key="7">
    <source>
        <dbReference type="ARBA" id="ARBA00022832"/>
    </source>
</evidence>
<dbReference type="InterPro" id="IPR023213">
    <property type="entry name" value="CAT-like_dom_sf"/>
</dbReference>
<keyword evidence="3" id="KW-0813">Transport</keyword>
<dbReference type="Gene3D" id="6.20.210.20">
    <property type="entry name" value="THAP domain"/>
    <property type="match status" value="1"/>
</dbReference>
<dbReference type="InParanoid" id="E2AEF2"/>
<dbReference type="UniPathway" id="UPA00659"/>
<dbReference type="Proteomes" id="UP000000311">
    <property type="component" value="Unassembled WGS sequence"/>
</dbReference>
<evidence type="ECO:0000313" key="17">
    <source>
        <dbReference type="EMBL" id="EFN68204.1"/>
    </source>
</evidence>
<dbReference type="EMBL" id="GL438828">
    <property type="protein sequence ID" value="EFN68204.1"/>
    <property type="molecule type" value="Genomic_DNA"/>
</dbReference>
<name>E2AEF2_CAMFO</name>
<dbReference type="Pfam" id="PF00755">
    <property type="entry name" value="Carn_acyltransf"/>
    <property type="match status" value="1"/>
</dbReference>
<dbReference type="PANTHER" id="PTHR22589">
    <property type="entry name" value="CARNITINE O-ACYLTRANSFERASE"/>
    <property type="match status" value="1"/>
</dbReference>
<evidence type="ECO:0000256" key="8">
    <source>
        <dbReference type="ARBA" id="ARBA00022833"/>
    </source>
</evidence>
<keyword evidence="7" id="KW-0276">Fatty acid metabolism</keyword>
<dbReference type="InterPro" id="IPR000542">
    <property type="entry name" value="Carn_acyl_trans"/>
</dbReference>
<dbReference type="FunFam" id="1.10.275.20:FF:000001">
    <property type="entry name" value="carnitine O-palmitoyltransferase 2, mitochondrial"/>
    <property type="match status" value="1"/>
</dbReference>
<keyword evidence="9" id="KW-0443">Lipid metabolism</keyword>
<dbReference type="GO" id="GO:0008270">
    <property type="term" value="F:zinc ion binding"/>
    <property type="evidence" value="ECO:0007669"/>
    <property type="project" value="UniProtKB-KW"/>
</dbReference>
<evidence type="ECO:0000259" key="16">
    <source>
        <dbReference type="PROSITE" id="PS50950"/>
    </source>
</evidence>
<evidence type="ECO:0000256" key="6">
    <source>
        <dbReference type="ARBA" id="ARBA00022771"/>
    </source>
</evidence>
<dbReference type="PROSITE" id="PS50950">
    <property type="entry name" value="ZF_THAP"/>
    <property type="match status" value="1"/>
</dbReference>
<dbReference type="Gene3D" id="1.10.275.20">
    <property type="entry name" value="Choline/Carnitine o-acyltransferase"/>
    <property type="match status" value="1"/>
</dbReference>
<dbReference type="InterPro" id="IPR006612">
    <property type="entry name" value="THAP_Znf"/>
</dbReference>
<evidence type="ECO:0000256" key="11">
    <source>
        <dbReference type="ARBA" id="ARBA00023315"/>
    </source>
</evidence>
<feature type="compositionally biased region" description="Polar residues" evidence="15">
    <location>
        <begin position="93"/>
        <end position="106"/>
    </location>
</feature>
<dbReference type="Gene3D" id="1.20.1280.180">
    <property type="match status" value="1"/>
</dbReference>
<evidence type="ECO:0000256" key="4">
    <source>
        <dbReference type="ARBA" id="ARBA00022679"/>
    </source>
</evidence>
<dbReference type="PANTHER" id="PTHR22589:SF16">
    <property type="entry name" value="CARNITINE O-PALMITOYLTRANSFERASE 2, MITOCHONDRIAL"/>
    <property type="match status" value="1"/>
</dbReference>
<dbReference type="GO" id="GO:0006635">
    <property type="term" value="P:fatty acid beta-oxidation"/>
    <property type="evidence" value="ECO:0007669"/>
    <property type="project" value="UniProtKB-UniPathway"/>
</dbReference>
<evidence type="ECO:0000313" key="18">
    <source>
        <dbReference type="Proteomes" id="UP000000311"/>
    </source>
</evidence>
<dbReference type="SUPFAM" id="SSF57716">
    <property type="entry name" value="Glucocorticoid receptor-like (DNA-binding domain)"/>
    <property type="match status" value="1"/>
</dbReference>
<keyword evidence="11" id="KW-0012">Acyltransferase</keyword>
<evidence type="ECO:0000256" key="10">
    <source>
        <dbReference type="ARBA" id="ARBA00023125"/>
    </source>
</evidence>
<keyword evidence="10 14" id="KW-0238">DNA-binding</keyword>
<protein>
    <submittedName>
        <fullName evidence="17">Carnitine O-palmitoyltransferase 2, mitochondrial</fullName>
    </submittedName>
</protein>
<keyword evidence="4 17" id="KW-0808">Transferase</keyword>
<reference evidence="17 18" key="1">
    <citation type="journal article" date="2010" name="Science">
        <title>Genomic comparison of the ants Camponotus floridanus and Harpegnathos saltator.</title>
        <authorList>
            <person name="Bonasio R."/>
            <person name="Zhang G."/>
            <person name="Ye C."/>
            <person name="Mutti N.S."/>
            <person name="Fang X."/>
            <person name="Qin N."/>
            <person name="Donahue G."/>
            <person name="Yang P."/>
            <person name="Li Q."/>
            <person name="Li C."/>
            <person name="Zhang P."/>
            <person name="Huang Z."/>
            <person name="Berger S.L."/>
            <person name="Reinberg D."/>
            <person name="Wang J."/>
            <person name="Liebig J."/>
        </authorList>
    </citation>
    <scope>NUCLEOTIDE SEQUENCE [LARGE SCALE GENOMIC DNA]</scope>
    <source>
        <strain evidence="18">C129</strain>
    </source>
</reference>
<keyword evidence="6 14" id="KW-0863">Zinc-finger</keyword>
<dbReference type="SMART" id="SM00692">
    <property type="entry name" value="DM3"/>
    <property type="match status" value="1"/>
</dbReference>
<keyword evidence="18" id="KW-1185">Reference proteome</keyword>
<dbReference type="Gene3D" id="3.30.559.70">
    <property type="entry name" value="Choline/Carnitine o-acyltransferase, domain 2"/>
    <property type="match status" value="1"/>
</dbReference>
<evidence type="ECO:0000256" key="1">
    <source>
        <dbReference type="ARBA" id="ARBA00005005"/>
    </source>
</evidence>
<dbReference type="GO" id="GO:0004095">
    <property type="term" value="F:carnitine O-palmitoyltransferase activity"/>
    <property type="evidence" value="ECO:0007669"/>
    <property type="project" value="TreeGrafter"/>
</dbReference>
<comment type="similarity">
    <text evidence="2">Belongs to the carnitine/choline acetyltransferase family.</text>
</comment>
<comment type="pathway">
    <text evidence="1">Lipid metabolism; fatty acid beta-oxidation.</text>
</comment>
<evidence type="ECO:0000256" key="15">
    <source>
        <dbReference type="SAM" id="MobiDB-lite"/>
    </source>
</evidence>
<dbReference type="Pfam" id="PF05485">
    <property type="entry name" value="THAP"/>
    <property type="match status" value="1"/>
</dbReference>
<dbReference type="FunCoup" id="E2AEF2">
    <property type="interactions" value="1170"/>
</dbReference>
<evidence type="ECO:0000256" key="14">
    <source>
        <dbReference type="PROSITE-ProRule" id="PRU00309"/>
    </source>
</evidence>
<evidence type="ECO:0000256" key="9">
    <source>
        <dbReference type="ARBA" id="ARBA00023098"/>
    </source>
</evidence>
<proteinExistence type="inferred from homology"/>
<feature type="active site" description="Proton acceptor" evidence="13">
    <location>
        <position position="544"/>
    </location>
</feature>
<dbReference type="InterPro" id="IPR042572">
    <property type="entry name" value="Carn_acyl_trans_N"/>
</dbReference>
<gene>
    <name evidence="17" type="ORF">EAG_05096</name>
</gene>
<evidence type="ECO:0000256" key="13">
    <source>
        <dbReference type="PIRSR" id="PIRSR600542-1"/>
    </source>
</evidence>
<organism evidence="18">
    <name type="scientific">Camponotus floridanus</name>
    <name type="common">Florida carpenter ant</name>
    <dbReference type="NCBI Taxonomy" id="104421"/>
    <lineage>
        <taxon>Eukaryota</taxon>
        <taxon>Metazoa</taxon>
        <taxon>Ecdysozoa</taxon>
        <taxon>Arthropoda</taxon>
        <taxon>Hexapoda</taxon>
        <taxon>Insecta</taxon>
        <taxon>Pterygota</taxon>
        <taxon>Neoptera</taxon>
        <taxon>Endopterygota</taxon>
        <taxon>Hymenoptera</taxon>
        <taxon>Apocrita</taxon>
        <taxon>Aculeata</taxon>
        <taxon>Formicoidea</taxon>
        <taxon>Formicidae</taxon>
        <taxon>Formicinae</taxon>
        <taxon>Camponotus</taxon>
    </lineage>
</organism>
<accession>E2AEF2</accession>
<dbReference type="InterPro" id="IPR042231">
    <property type="entry name" value="Cho/carn_acyl_trans_2"/>
</dbReference>
<dbReference type="OMA" id="NRWWDKS"/>
<keyword evidence="8" id="KW-0862">Zinc</keyword>
<comment type="catalytic activity">
    <reaction evidence="12">
        <text>4,8-dimethylnonanoyl-CoA + (R)-carnitine = O-4,8-dimethylnonanoyl-(R)-carnitine + CoA</text>
        <dbReference type="Rhea" id="RHEA:44860"/>
        <dbReference type="ChEBI" id="CHEBI:16347"/>
        <dbReference type="ChEBI" id="CHEBI:57287"/>
        <dbReference type="ChEBI" id="CHEBI:77061"/>
        <dbReference type="ChEBI" id="CHEBI:84654"/>
    </reaction>
</comment>
<evidence type="ECO:0000256" key="3">
    <source>
        <dbReference type="ARBA" id="ARBA00022448"/>
    </source>
</evidence>
<feature type="domain" description="THAP-type" evidence="16">
    <location>
        <begin position="1"/>
        <end position="80"/>
    </location>
</feature>
<dbReference type="GO" id="GO:0005739">
    <property type="term" value="C:mitochondrion"/>
    <property type="evidence" value="ECO:0007669"/>
    <property type="project" value="TreeGrafter"/>
</dbReference>
<evidence type="ECO:0000256" key="2">
    <source>
        <dbReference type="ARBA" id="ARBA00005232"/>
    </source>
</evidence>
<dbReference type="InterPro" id="IPR039551">
    <property type="entry name" value="Cho/carn_acyl_trans"/>
</dbReference>
<dbReference type="STRING" id="104421.E2AEF2"/>
<keyword evidence="5" id="KW-0479">Metal-binding</keyword>
<dbReference type="Gene3D" id="3.30.559.10">
    <property type="entry name" value="Chloramphenicol acetyltransferase-like domain"/>
    <property type="match status" value="1"/>
</dbReference>
<dbReference type="InterPro" id="IPR038441">
    <property type="entry name" value="THAP_Znf_sf"/>
</dbReference>
<dbReference type="OrthoDB" id="240216at2759"/>
<dbReference type="SUPFAM" id="SSF52777">
    <property type="entry name" value="CoA-dependent acyltransferases"/>
    <property type="match status" value="2"/>
</dbReference>